<keyword evidence="2" id="KW-0548">Nucleotidyltransferase</keyword>
<evidence type="ECO:0000256" key="6">
    <source>
        <dbReference type="ARBA" id="ARBA00022918"/>
    </source>
</evidence>
<dbReference type="EMBL" id="AVOT02108812">
    <property type="protein sequence ID" value="MBW0580963.1"/>
    <property type="molecule type" value="Genomic_DNA"/>
</dbReference>
<dbReference type="Gene3D" id="1.10.340.70">
    <property type="match status" value="1"/>
</dbReference>
<sequence>MVVTPAELNYEIHEKELLGIVSALKLCRAFLLSLSDSFEVLTDHPSLTYFMSSKVLTCHQARCAEFLSEFHFSITYCPGRLATLPDSLSHRDNMYPERGVDFIRKSPQNFHQVLKKNEIEEPRFFSIKVEVFSDLVDKIPKAVRKDKDYNEILKQLAKGEPVSDYNLETQAKFSLFRDRVVIPSNHELQLGILQTHHGSPLAGHPGQEKTLKLIKRDFYWAGMNQTIKDYVSSCQQCSRNKKIHHKKFGLLKPLRIPSGPWNLLSMDFITQLPCQETLIQL</sequence>
<evidence type="ECO:0000313" key="9">
    <source>
        <dbReference type="EMBL" id="MBW0580963.1"/>
    </source>
</evidence>
<dbReference type="PANTHER" id="PTHR37984:SF5">
    <property type="entry name" value="PROTEIN NYNRIN-LIKE"/>
    <property type="match status" value="1"/>
</dbReference>
<keyword evidence="4" id="KW-0255">Endonuclease</keyword>
<dbReference type="Pfam" id="PF17921">
    <property type="entry name" value="Integrase_H2C2"/>
    <property type="match status" value="1"/>
</dbReference>
<dbReference type="SUPFAM" id="SSF56672">
    <property type="entry name" value="DNA/RNA polymerases"/>
    <property type="match status" value="1"/>
</dbReference>
<evidence type="ECO:0000313" key="10">
    <source>
        <dbReference type="Proteomes" id="UP000765509"/>
    </source>
</evidence>
<evidence type="ECO:0000256" key="3">
    <source>
        <dbReference type="ARBA" id="ARBA00022722"/>
    </source>
</evidence>
<feature type="domain" description="Integrase zinc-binding" evidence="8">
    <location>
        <begin position="185"/>
        <end position="242"/>
    </location>
</feature>
<reference evidence="9" key="1">
    <citation type="submission" date="2021-03" db="EMBL/GenBank/DDBJ databases">
        <title>Draft genome sequence of rust myrtle Austropuccinia psidii MF-1, a brazilian biotype.</title>
        <authorList>
            <person name="Quecine M.C."/>
            <person name="Pachon D.M.R."/>
            <person name="Bonatelli M.L."/>
            <person name="Correr F.H."/>
            <person name="Franceschini L.M."/>
            <person name="Leite T.F."/>
            <person name="Margarido G.R.A."/>
            <person name="Almeida C.A."/>
            <person name="Ferrarezi J.A."/>
            <person name="Labate C.A."/>
        </authorList>
    </citation>
    <scope>NUCLEOTIDE SEQUENCE</scope>
    <source>
        <strain evidence="9">MF-1</strain>
    </source>
</reference>
<evidence type="ECO:0000256" key="1">
    <source>
        <dbReference type="ARBA" id="ARBA00022679"/>
    </source>
</evidence>
<proteinExistence type="predicted"/>
<evidence type="ECO:0008006" key="11">
    <source>
        <dbReference type="Google" id="ProtNLM"/>
    </source>
</evidence>
<keyword evidence="5" id="KW-0378">Hydrolase</keyword>
<dbReference type="Proteomes" id="UP000765509">
    <property type="component" value="Unassembled WGS sequence"/>
</dbReference>
<keyword evidence="1" id="KW-0808">Transferase</keyword>
<dbReference type="Pfam" id="PF17917">
    <property type="entry name" value="RT_RNaseH"/>
    <property type="match status" value="1"/>
</dbReference>
<dbReference type="FunFam" id="1.10.340.70:FF:000001">
    <property type="entry name" value="Retrovirus-related Pol polyprotein from transposon gypsy-like Protein"/>
    <property type="match status" value="1"/>
</dbReference>
<keyword evidence="10" id="KW-1185">Reference proteome</keyword>
<name>A0A9Q3KG52_9BASI</name>
<protein>
    <recommendedName>
        <fullName evidence="11">Integrase zinc-binding domain-containing protein</fullName>
    </recommendedName>
</protein>
<dbReference type="PANTHER" id="PTHR37984">
    <property type="entry name" value="PROTEIN CBG26694"/>
    <property type="match status" value="1"/>
</dbReference>
<dbReference type="InterPro" id="IPR041373">
    <property type="entry name" value="RT_RNaseH"/>
</dbReference>
<evidence type="ECO:0000256" key="5">
    <source>
        <dbReference type="ARBA" id="ARBA00022801"/>
    </source>
</evidence>
<dbReference type="GO" id="GO:0004519">
    <property type="term" value="F:endonuclease activity"/>
    <property type="evidence" value="ECO:0007669"/>
    <property type="project" value="UniProtKB-KW"/>
</dbReference>
<accession>A0A9Q3KG52</accession>
<gene>
    <name evidence="9" type="ORF">O181_120678</name>
</gene>
<dbReference type="OrthoDB" id="2446696at2759"/>
<comment type="caution">
    <text evidence="9">The sequence shown here is derived from an EMBL/GenBank/DDBJ whole genome shotgun (WGS) entry which is preliminary data.</text>
</comment>
<dbReference type="InterPro" id="IPR050951">
    <property type="entry name" value="Retrovirus_Pol_polyprotein"/>
</dbReference>
<keyword evidence="6" id="KW-0695">RNA-directed DNA polymerase</keyword>
<feature type="domain" description="Reverse transcriptase RNase H-like" evidence="7">
    <location>
        <begin position="3"/>
        <end position="70"/>
    </location>
</feature>
<dbReference type="GO" id="GO:0016787">
    <property type="term" value="F:hydrolase activity"/>
    <property type="evidence" value="ECO:0007669"/>
    <property type="project" value="UniProtKB-KW"/>
</dbReference>
<keyword evidence="3" id="KW-0540">Nuclease</keyword>
<evidence type="ECO:0000256" key="4">
    <source>
        <dbReference type="ARBA" id="ARBA00022759"/>
    </source>
</evidence>
<dbReference type="InterPro" id="IPR043502">
    <property type="entry name" value="DNA/RNA_pol_sf"/>
</dbReference>
<organism evidence="9 10">
    <name type="scientific">Austropuccinia psidii MF-1</name>
    <dbReference type="NCBI Taxonomy" id="1389203"/>
    <lineage>
        <taxon>Eukaryota</taxon>
        <taxon>Fungi</taxon>
        <taxon>Dikarya</taxon>
        <taxon>Basidiomycota</taxon>
        <taxon>Pucciniomycotina</taxon>
        <taxon>Pucciniomycetes</taxon>
        <taxon>Pucciniales</taxon>
        <taxon>Sphaerophragmiaceae</taxon>
        <taxon>Austropuccinia</taxon>
    </lineage>
</organism>
<dbReference type="AlphaFoldDB" id="A0A9Q3KG52"/>
<dbReference type="GO" id="GO:0003964">
    <property type="term" value="F:RNA-directed DNA polymerase activity"/>
    <property type="evidence" value="ECO:0007669"/>
    <property type="project" value="UniProtKB-KW"/>
</dbReference>
<evidence type="ECO:0000259" key="7">
    <source>
        <dbReference type="Pfam" id="PF17917"/>
    </source>
</evidence>
<evidence type="ECO:0000256" key="2">
    <source>
        <dbReference type="ARBA" id="ARBA00022695"/>
    </source>
</evidence>
<dbReference type="InterPro" id="IPR041588">
    <property type="entry name" value="Integrase_H2C2"/>
</dbReference>
<evidence type="ECO:0000259" key="8">
    <source>
        <dbReference type="Pfam" id="PF17921"/>
    </source>
</evidence>